<evidence type="ECO:0000313" key="2">
    <source>
        <dbReference type="EMBL" id="HGT82193.1"/>
    </source>
</evidence>
<accession>A0A7J3M028</accession>
<dbReference type="InterPro" id="IPR007256">
    <property type="entry name" value="TM1367-like"/>
</dbReference>
<dbReference type="SUPFAM" id="SSF50891">
    <property type="entry name" value="Cyclophilin-like"/>
    <property type="match status" value="1"/>
</dbReference>
<dbReference type="EMBL" id="DSYZ01000013">
    <property type="protein sequence ID" value="HGT82193.1"/>
    <property type="molecule type" value="Genomic_DNA"/>
</dbReference>
<proteinExistence type="predicted"/>
<dbReference type="Pfam" id="PF04126">
    <property type="entry name" value="Cyclophil_like"/>
    <property type="match status" value="1"/>
</dbReference>
<dbReference type="PIRSF" id="PIRSF006456">
    <property type="entry name" value="UCP006456"/>
    <property type="match status" value="1"/>
</dbReference>
<organism evidence="2">
    <name type="scientific">Archaeoglobus fulgidus</name>
    <dbReference type="NCBI Taxonomy" id="2234"/>
    <lineage>
        <taxon>Archaea</taxon>
        <taxon>Methanobacteriati</taxon>
        <taxon>Methanobacteriota</taxon>
        <taxon>Archaeoglobi</taxon>
        <taxon>Archaeoglobales</taxon>
        <taxon>Archaeoglobaceae</taxon>
        <taxon>Archaeoglobus</taxon>
    </lineage>
</organism>
<dbReference type="Gene3D" id="2.40.100.20">
    <property type="match status" value="1"/>
</dbReference>
<dbReference type="InterPro" id="IPR025658">
    <property type="entry name" value="Cyclophilin_TM1367"/>
</dbReference>
<sequence>MKLRFKFESVECIAEIYENVAPMTVGAIRKALPIEAIANRWGDEIYFETEVKCVEKENSKEIVELGDVAYWIPGRALCLFFGKTPISDEFIRPASAVNVIGKLLCDISKLKNVQDGERVFVEEVKEI</sequence>
<dbReference type="AlphaFoldDB" id="A0A7J3M028"/>
<reference evidence="2" key="1">
    <citation type="journal article" date="2020" name="mSystems">
        <title>Genome- and Community-Level Interaction Insights into Carbon Utilization and Element Cycling Functions of Hydrothermarchaeota in Hydrothermal Sediment.</title>
        <authorList>
            <person name="Zhou Z."/>
            <person name="Liu Y."/>
            <person name="Xu W."/>
            <person name="Pan J."/>
            <person name="Luo Z.H."/>
            <person name="Li M."/>
        </authorList>
    </citation>
    <scope>NUCLEOTIDE SEQUENCE [LARGE SCALE GENOMIC DNA]</scope>
    <source>
        <strain evidence="2">SpSt-587</strain>
    </source>
</reference>
<name>A0A7J3M028_ARCFL</name>
<protein>
    <submittedName>
        <fullName evidence="2">DUF3830 family protein</fullName>
    </submittedName>
</protein>
<gene>
    <name evidence="2" type="ORF">ENT52_00445</name>
</gene>
<evidence type="ECO:0000259" key="1">
    <source>
        <dbReference type="Pfam" id="PF04126"/>
    </source>
</evidence>
<feature type="domain" description="Cyclophilin TM1367-like" evidence="1">
    <location>
        <begin position="1"/>
        <end position="122"/>
    </location>
</feature>
<comment type="caution">
    <text evidence="2">The sequence shown here is derived from an EMBL/GenBank/DDBJ whole genome shotgun (WGS) entry which is preliminary data.</text>
</comment>
<dbReference type="InterPro" id="IPR029000">
    <property type="entry name" value="Cyclophilin-like_dom_sf"/>
</dbReference>